<evidence type="ECO:0000313" key="4">
    <source>
        <dbReference type="EMBL" id="MFC3145047.1"/>
    </source>
</evidence>
<keyword evidence="2 4" id="KW-0560">Oxidoreductase</keyword>
<evidence type="ECO:0000256" key="2">
    <source>
        <dbReference type="ARBA" id="ARBA00023002"/>
    </source>
</evidence>
<evidence type="ECO:0000256" key="3">
    <source>
        <dbReference type="RuleBase" id="RU000363"/>
    </source>
</evidence>
<reference evidence="5" key="1">
    <citation type="journal article" date="2019" name="Int. J. Syst. Evol. Microbiol.">
        <title>The Global Catalogue of Microorganisms (GCM) 10K type strain sequencing project: providing services to taxonomists for standard genome sequencing and annotation.</title>
        <authorList>
            <consortium name="The Broad Institute Genomics Platform"/>
            <consortium name="The Broad Institute Genome Sequencing Center for Infectious Disease"/>
            <person name="Wu L."/>
            <person name="Ma J."/>
        </authorList>
    </citation>
    <scope>NUCLEOTIDE SEQUENCE [LARGE SCALE GENOMIC DNA]</scope>
    <source>
        <strain evidence="5">KCTC 52366</strain>
    </source>
</reference>
<dbReference type="RefSeq" id="WP_275634248.1">
    <property type="nucleotide sequence ID" value="NZ_JARGYD010000008.1"/>
</dbReference>
<protein>
    <submittedName>
        <fullName evidence="4">SDR family NAD(P)-dependent oxidoreductase</fullName>
        <ecNumber evidence="4">1.-.-.-</ecNumber>
    </submittedName>
</protein>
<keyword evidence="5" id="KW-1185">Reference proteome</keyword>
<dbReference type="PANTHER" id="PTHR43008:SF7">
    <property type="entry name" value="SHORT CHAIN DEHYDROGENASE_REDUCTASE (AFU_ORTHOLOGUE AFUA_2G00830)"/>
    <property type="match status" value="1"/>
</dbReference>
<gene>
    <name evidence="4" type="ORF">ACFOGP_20165</name>
</gene>
<dbReference type="Proteomes" id="UP001595632">
    <property type="component" value="Unassembled WGS sequence"/>
</dbReference>
<dbReference type="Pfam" id="PF00106">
    <property type="entry name" value="adh_short"/>
    <property type="match status" value="1"/>
</dbReference>
<dbReference type="PROSITE" id="PS00061">
    <property type="entry name" value="ADH_SHORT"/>
    <property type="match status" value="1"/>
</dbReference>
<dbReference type="PANTHER" id="PTHR43008">
    <property type="entry name" value="BENZIL REDUCTASE"/>
    <property type="match status" value="1"/>
</dbReference>
<comment type="similarity">
    <text evidence="1 3">Belongs to the short-chain dehydrogenases/reductases (SDR) family.</text>
</comment>
<organism evidence="4 5">
    <name type="scientific">Psychromarinibacter halotolerans</name>
    <dbReference type="NCBI Taxonomy" id="1775175"/>
    <lineage>
        <taxon>Bacteria</taxon>
        <taxon>Pseudomonadati</taxon>
        <taxon>Pseudomonadota</taxon>
        <taxon>Alphaproteobacteria</taxon>
        <taxon>Rhodobacterales</taxon>
        <taxon>Paracoccaceae</taxon>
        <taxon>Psychromarinibacter</taxon>
    </lineage>
</organism>
<proteinExistence type="inferred from homology"/>
<evidence type="ECO:0000313" key="5">
    <source>
        <dbReference type="Proteomes" id="UP001595632"/>
    </source>
</evidence>
<dbReference type="InterPro" id="IPR036291">
    <property type="entry name" value="NAD(P)-bd_dom_sf"/>
</dbReference>
<name>A0ABV7H123_9RHOB</name>
<dbReference type="PRINTS" id="PR00081">
    <property type="entry name" value="GDHRDH"/>
</dbReference>
<accession>A0ABV7H123</accession>
<dbReference type="EC" id="1.-.-.-" evidence="4"/>
<sequence length="273" mass="29606">MTKSFLNEGAVAVITGAASGIGRAAAVAFAGRGMKVVMVDADGDMLADAVERVSGIAGEDNVMNRVIDVSDVHAMTDLADAVFDRFGQVDLLMNNAAMRVAGGSDESLHEWRRTMDVNFWAAVYAERAFLPRMQDRGAEGAIVNTGSKQGITNPPGNLVYNVTKSALKSYTEGLQHILRNTEGCKISAHLLVPGFTTTGTRTHKPEAWLPEQVVDRMIGALEADDFYIICEDGEVTAEMDAKRMRWAAGDMIENRPALSRWHPDWAEAFNAAD</sequence>
<dbReference type="PRINTS" id="PR00080">
    <property type="entry name" value="SDRFAMILY"/>
</dbReference>
<comment type="caution">
    <text evidence="4">The sequence shown here is derived from an EMBL/GenBank/DDBJ whole genome shotgun (WGS) entry which is preliminary data.</text>
</comment>
<evidence type="ECO:0000256" key="1">
    <source>
        <dbReference type="ARBA" id="ARBA00006484"/>
    </source>
</evidence>
<dbReference type="EMBL" id="JBHRTB010000010">
    <property type="protein sequence ID" value="MFC3145047.1"/>
    <property type="molecule type" value="Genomic_DNA"/>
</dbReference>
<dbReference type="InterPro" id="IPR002347">
    <property type="entry name" value="SDR_fam"/>
</dbReference>
<dbReference type="InterPro" id="IPR020904">
    <property type="entry name" value="Sc_DH/Rdtase_CS"/>
</dbReference>
<dbReference type="GO" id="GO:0016491">
    <property type="term" value="F:oxidoreductase activity"/>
    <property type="evidence" value="ECO:0007669"/>
    <property type="project" value="UniProtKB-KW"/>
</dbReference>
<dbReference type="SUPFAM" id="SSF51735">
    <property type="entry name" value="NAD(P)-binding Rossmann-fold domains"/>
    <property type="match status" value="1"/>
</dbReference>
<dbReference type="Gene3D" id="3.40.50.720">
    <property type="entry name" value="NAD(P)-binding Rossmann-like Domain"/>
    <property type="match status" value="1"/>
</dbReference>
<dbReference type="CDD" id="cd05233">
    <property type="entry name" value="SDR_c"/>
    <property type="match status" value="1"/>
</dbReference>